<keyword evidence="7" id="KW-1185">Reference proteome</keyword>
<reference evidence="7" key="1">
    <citation type="submission" date="2017-04" db="EMBL/GenBank/DDBJ databases">
        <title>Function of individual gut microbiota members based on whole genome sequencing of pure cultures obtained from chicken caecum.</title>
        <authorList>
            <person name="Medvecky M."/>
            <person name="Cejkova D."/>
            <person name="Polansky O."/>
            <person name="Karasova D."/>
            <person name="Kubasova T."/>
            <person name="Cizek A."/>
            <person name="Rychlik I."/>
        </authorList>
    </citation>
    <scope>NUCLEOTIDE SEQUENCE [LARGE SCALE GENOMIC DNA]</scope>
    <source>
        <strain evidence="7">An178</strain>
    </source>
</reference>
<proteinExistence type="inferred from homology"/>
<dbReference type="GO" id="GO:0000455">
    <property type="term" value="P:enzyme-directed rRNA pseudouridine synthesis"/>
    <property type="evidence" value="ECO:0007669"/>
    <property type="project" value="TreeGrafter"/>
</dbReference>
<dbReference type="InterPro" id="IPR006224">
    <property type="entry name" value="PsdUridine_synth_RluA-like_CS"/>
</dbReference>
<dbReference type="GO" id="GO:0009982">
    <property type="term" value="F:pseudouridine synthase activity"/>
    <property type="evidence" value="ECO:0007669"/>
    <property type="project" value="InterPro"/>
</dbReference>
<evidence type="ECO:0000313" key="6">
    <source>
        <dbReference type="EMBL" id="OUP56978.1"/>
    </source>
</evidence>
<evidence type="ECO:0000256" key="1">
    <source>
        <dbReference type="ARBA" id="ARBA00000073"/>
    </source>
</evidence>
<dbReference type="Gene3D" id="3.30.2350.10">
    <property type="entry name" value="Pseudouridine synthase"/>
    <property type="match status" value="1"/>
</dbReference>
<dbReference type="Proteomes" id="UP000195447">
    <property type="component" value="Unassembled WGS sequence"/>
</dbReference>
<dbReference type="InterPro" id="IPR020103">
    <property type="entry name" value="PsdUridine_synth_cat_dom_sf"/>
</dbReference>
<dbReference type="RefSeq" id="WP_087159115.1">
    <property type="nucleotide sequence ID" value="NZ_NFKM01000023.1"/>
</dbReference>
<protein>
    <recommendedName>
        <fullName evidence="3">RNA pseudouridylate synthase</fullName>
    </recommendedName>
    <alternativeName>
        <fullName evidence="4">RNA-uridine isomerase</fullName>
    </alternativeName>
</protein>
<evidence type="ECO:0000259" key="5">
    <source>
        <dbReference type="Pfam" id="PF00849"/>
    </source>
</evidence>
<comment type="similarity">
    <text evidence="2">Belongs to the pseudouridine synthase RluA family.</text>
</comment>
<sequence length="304" mass="35989">MNMLNKIKTIRCNNNLVYVVLKQNMEIQQFYEVFYISKNRQKLFNINADAILYANKTYTITTRRKNEHIQTSPHDIEIVYEDDICLIVNKPTNLLIHDDGASPDTLCSRVNFYTLCNNYKFFAYPIHRIDKETSGLVFFVKHPFFHSFFDHQIQEHIIKKQYLGVVQGTFPYRHKHIEKPISRDRHDAKKMIVSNKGKTAITDIYKVTTKDHYSLLCIGIKTGRKHQIRTHLKYIGYPIVNDPLYGHILDNRKLLLESYAIDFYHPLENRFIHIQAPIDPRFKPFSHIDLTSTIKMPLHKTHQK</sequence>
<dbReference type="InterPro" id="IPR006145">
    <property type="entry name" value="PsdUridine_synth_RsuA/RluA"/>
</dbReference>
<dbReference type="Pfam" id="PF00849">
    <property type="entry name" value="PseudoU_synth_2"/>
    <property type="match status" value="1"/>
</dbReference>
<evidence type="ECO:0000313" key="7">
    <source>
        <dbReference type="Proteomes" id="UP000195447"/>
    </source>
</evidence>
<evidence type="ECO:0000256" key="4">
    <source>
        <dbReference type="ARBA" id="ARBA00033164"/>
    </source>
</evidence>
<dbReference type="SUPFAM" id="SSF55120">
    <property type="entry name" value="Pseudouridine synthase"/>
    <property type="match status" value="1"/>
</dbReference>
<name>A0A1Y4LJU8_9FIRM</name>
<dbReference type="PANTHER" id="PTHR21600">
    <property type="entry name" value="MITOCHONDRIAL RNA PSEUDOURIDINE SYNTHASE"/>
    <property type="match status" value="1"/>
</dbReference>
<dbReference type="GO" id="GO:0140098">
    <property type="term" value="F:catalytic activity, acting on RNA"/>
    <property type="evidence" value="ECO:0007669"/>
    <property type="project" value="UniProtKB-ARBA"/>
</dbReference>
<dbReference type="InterPro" id="IPR050188">
    <property type="entry name" value="RluA_PseudoU_synthase"/>
</dbReference>
<evidence type="ECO:0000256" key="2">
    <source>
        <dbReference type="ARBA" id="ARBA00010876"/>
    </source>
</evidence>
<feature type="domain" description="Pseudouridine synthase RsuA/RluA-like" evidence="5">
    <location>
        <begin position="86"/>
        <end position="233"/>
    </location>
</feature>
<dbReference type="EMBL" id="NFKM01000023">
    <property type="protein sequence ID" value="OUP56978.1"/>
    <property type="molecule type" value="Genomic_DNA"/>
</dbReference>
<organism evidence="6 7">
    <name type="scientific">Faecalitalea cylindroides</name>
    <dbReference type="NCBI Taxonomy" id="39483"/>
    <lineage>
        <taxon>Bacteria</taxon>
        <taxon>Bacillati</taxon>
        <taxon>Bacillota</taxon>
        <taxon>Erysipelotrichia</taxon>
        <taxon>Erysipelotrichales</taxon>
        <taxon>Erysipelotrichaceae</taxon>
        <taxon>Faecalitalea</taxon>
    </lineage>
</organism>
<accession>A0A1Y4LJU8</accession>
<dbReference type="GO" id="GO:0003723">
    <property type="term" value="F:RNA binding"/>
    <property type="evidence" value="ECO:0007669"/>
    <property type="project" value="InterPro"/>
</dbReference>
<comment type="caution">
    <text evidence="6">The sequence shown here is derived from an EMBL/GenBank/DDBJ whole genome shotgun (WGS) entry which is preliminary data.</text>
</comment>
<dbReference type="PROSITE" id="PS01129">
    <property type="entry name" value="PSI_RLU"/>
    <property type="match status" value="1"/>
</dbReference>
<gene>
    <name evidence="6" type="ORF">B5F14_09330</name>
</gene>
<dbReference type="PANTHER" id="PTHR21600:SF87">
    <property type="entry name" value="RNA PSEUDOURIDYLATE SYNTHASE DOMAIN-CONTAINING PROTEIN 1"/>
    <property type="match status" value="1"/>
</dbReference>
<dbReference type="CDD" id="cd02869">
    <property type="entry name" value="PseudoU_synth_RluA_like"/>
    <property type="match status" value="1"/>
</dbReference>
<dbReference type="AlphaFoldDB" id="A0A1Y4LJU8"/>
<evidence type="ECO:0000256" key="3">
    <source>
        <dbReference type="ARBA" id="ARBA00031870"/>
    </source>
</evidence>
<comment type="catalytic activity">
    <reaction evidence="1">
        <text>a uridine in RNA = a pseudouridine in RNA</text>
        <dbReference type="Rhea" id="RHEA:48348"/>
        <dbReference type="Rhea" id="RHEA-COMP:12068"/>
        <dbReference type="Rhea" id="RHEA-COMP:12069"/>
        <dbReference type="ChEBI" id="CHEBI:65314"/>
        <dbReference type="ChEBI" id="CHEBI:65315"/>
    </reaction>
</comment>